<dbReference type="AlphaFoldDB" id="A0A2Z5Y429"/>
<gene>
    <name evidence="4" type="ORF">DAT561_1467</name>
</gene>
<dbReference type="EMBL" id="AP018492">
    <property type="protein sequence ID" value="BBC61564.1"/>
    <property type="molecule type" value="Genomic_DNA"/>
</dbReference>
<evidence type="ECO:0000256" key="1">
    <source>
        <dbReference type="ARBA" id="ARBA00022741"/>
    </source>
</evidence>
<dbReference type="Gene3D" id="3.40.50.300">
    <property type="entry name" value="P-loop containing nucleotide triphosphate hydrolases"/>
    <property type="match status" value="1"/>
</dbReference>
<evidence type="ECO:0000313" key="4">
    <source>
        <dbReference type="EMBL" id="BBC61564.1"/>
    </source>
</evidence>
<dbReference type="InterPro" id="IPR003439">
    <property type="entry name" value="ABC_transporter-like_ATP-bd"/>
</dbReference>
<dbReference type="SUPFAM" id="SSF52540">
    <property type="entry name" value="P-loop containing nucleoside triphosphate hydrolases"/>
    <property type="match status" value="1"/>
</dbReference>
<protein>
    <submittedName>
        <fullName evidence="4">ABC transporter, ATP-binding protein</fullName>
    </submittedName>
</protein>
<dbReference type="GeneID" id="57043996"/>
<name>A0A2Z5Y429_9ENTE</name>
<evidence type="ECO:0000256" key="2">
    <source>
        <dbReference type="ARBA" id="ARBA00022840"/>
    </source>
</evidence>
<reference evidence="4 5" key="1">
    <citation type="submission" date="2018-01" db="EMBL/GenBank/DDBJ databases">
        <title>Whole genome sequence of Melissococcus plutonius DAT561.</title>
        <authorList>
            <person name="Okumura K."/>
            <person name="Takamatsu D."/>
            <person name="Okura M."/>
        </authorList>
    </citation>
    <scope>NUCLEOTIDE SEQUENCE [LARGE SCALE GENOMIC DNA]</scope>
    <source>
        <strain evidence="4 5">DAT561</strain>
    </source>
</reference>
<dbReference type="PROSITE" id="PS50893">
    <property type="entry name" value="ABC_TRANSPORTER_2"/>
    <property type="match status" value="1"/>
</dbReference>
<evidence type="ECO:0000259" key="3">
    <source>
        <dbReference type="PROSITE" id="PS50893"/>
    </source>
</evidence>
<keyword evidence="1" id="KW-0547">Nucleotide-binding</keyword>
<dbReference type="InterPro" id="IPR027417">
    <property type="entry name" value="P-loop_NTPase"/>
</dbReference>
<keyword evidence="2 4" id="KW-0067">ATP-binding</keyword>
<accession>A0A2Z5Y429</accession>
<dbReference type="Proteomes" id="UP000269226">
    <property type="component" value="Chromosome"/>
</dbReference>
<dbReference type="PANTHER" id="PTHR43158:SF2">
    <property type="entry name" value="SKFA PEPTIDE EXPORT ATP-BINDING PROTEIN SKFE"/>
    <property type="match status" value="1"/>
</dbReference>
<evidence type="ECO:0000313" key="5">
    <source>
        <dbReference type="Proteomes" id="UP000269226"/>
    </source>
</evidence>
<dbReference type="GO" id="GO:0005524">
    <property type="term" value="F:ATP binding"/>
    <property type="evidence" value="ECO:0007669"/>
    <property type="project" value="UniProtKB-KW"/>
</dbReference>
<sequence>MFIDHFYLKVGNKLLLRDTTLPFSEGKINHVLGQNGVGKSQLAKEFILNRSKLIPKNIIEDTIILSSFSNVPSELTLSDLQLLKNRLSDEIYKLLNLASIDSKIKIKDLSDGQKQKIKLYLFFSSNKNIVILDEITNAIDKKTVLELYDFLNLYCKQNPQKTIINITHNLSDLKHLQGNYFFINEYKLTKVDTIEQIIDLYMGVGV</sequence>
<dbReference type="CDD" id="cd00267">
    <property type="entry name" value="ABC_ATPase"/>
    <property type="match status" value="1"/>
</dbReference>
<organism evidence="4 5">
    <name type="scientific">Melissococcus plutonius</name>
    <dbReference type="NCBI Taxonomy" id="33970"/>
    <lineage>
        <taxon>Bacteria</taxon>
        <taxon>Bacillati</taxon>
        <taxon>Bacillota</taxon>
        <taxon>Bacilli</taxon>
        <taxon>Lactobacillales</taxon>
        <taxon>Enterococcaceae</taxon>
        <taxon>Melissococcus</taxon>
    </lineage>
</organism>
<dbReference type="Pfam" id="PF00005">
    <property type="entry name" value="ABC_tran"/>
    <property type="match status" value="1"/>
</dbReference>
<proteinExistence type="predicted"/>
<dbReference type="GO" id="GO:0016887">
    <property type="term" value="F:ATP hydrolysis activity"/>
    <property type="evidence" value="ECO:0007669"/>
    <property type="project" value="InterPro"/>
</dbReference>
<dbReference type="RefSeq" id="WP_015695369.1">
    <property type="nucleotide sequence ID" value="NZ_AP018492.1"/>
</dbReference>
<dbReference type="PANTHER" id="PTHR43158">
    <property type="entry name" value="SKFA PEPTIDE EXPORT ATP-BINDING PROTEIN SKFE"/>
    <property type="match status" value="1"/>
</dbReference>
<feature type="domain" description="ABC transporter" evidence="3">
    <location>
        <begin position="1"/>
        <end position="206"/>
    </location>
</feature>